<evidence type="ECO:0000313" key="4">
    <source>
        <dbReference type="Proteomes" id="UP000254232"/>
    </source>
</evidence>
<dbReference type="Proteomes" id="UP000254232">
    <property type="component" value="Unassembled WGS sequence"/>
</dbReference>
<reference evidence="3 4" key="1">
    <citation type="submission" date="2018-06" db="EMBL/GenBank/DDBJ databases">
        <authorList>
            <consortium name="Pathogen Informatics"/>
            <person name="Doyle S."/>
        </authorList>
    </citation>
    <scope>NUCLEOTIDE SEQUENCE [LARGE SCALE GENOMIC DNA]</scope>
    <source>
        <strain evidence="3 4">NCTC11413</strain>
    </source>
</reference>
<evidence type="ECO:0000256" key="1">
    <source>
        <dbReference type="SAM" id="SignalP"/>
    </source>
</evidence>
<keyword evidence="1" id="KW-0732">Signal</keyword>
<evidence type="ECO:0000313" key="3">
    <source>
        <dbReference type="EMBL" id="STO37692.1"/>
    </source>
</evidence>
<evidence type="ECO:0000313" key="2">
    <source>
        <dbReference type="EMBL" id="HJF74482.1"/>
    </source>
</evidence>
<reference evidence="2" key="2">
    <citation type="journal article" date="2021" name="PeerJ">
        <title>Extensive microbial diversity within the chicken gut microbiome revealed by metagenomics and culture.</title>
        <authorList>
            <person name="Gilroy R."/>
            <person name="Ravi A."/>
            <person name="Getino M."/>
            <person name="Pursley I."/>
            <person name="Horton D.L."/>
            <person name="Alikhan N.F."/>
            <person name="Baker D."/>
            <person name="Gharbi K."/>
            <person name="Hall N."/>
            <person name="Watson M."/>
            <person name="Adriaenssens E.M."/>
            <person name="Foster-Nyarko E."/>
            <person name="Jarju S."/>
            <person name="Secka A."/>
            <person name="Antonio M."/>
            <person name="Oren A."/>
            <person name="Chaudhuri R.R."/>
            <person name="La Ragione R."/>
            <person name="Hildebrand F."/>
            <person name="Pallen M.J."/>
        </authorList>
    </citation>
    <scope>NUCLEOTIDE SEQUENCE</scope>
    <source>
        <strain evidence="2">ChiHjej11B10-15683</strain>
    </source>
</reference>
<name>A0A0A2WZR4_9PAST</name>
<sequence>MIKKSIEKRIATITVTTVALTSLFTAAAPLPRSLSMEFADIKGLVNPRYSVTEQLNRNIDYRPYKLTFHIWRDPFSAEYARYIAEYLCEIYTADKNAWLFHRFKTVEIQKRFSASGYRLALSGADCSAMIDQDWSETQLKAFFKQRLKRF</sequence>
<proteinExistence type="predicted"/>
<organism evidence="2 5">
    <name type="scientific">Gallibacterium anatis</name>
    <dbReference type="NCBI Taxonomy" id="750"/>
    <lineage>
        <taxon>Bacteria</taxon>
        <taxon>Pseudomonadati</taxon>
        <taxon>Pseudomonadota</taxon>
        <taxon>Gammaproteobacteria</taxon>
        <taxon>Pasteurellales</taxon>
        <taxon>Pasteurellaceae</taxon>
        <taxon>Gallibacterium</taxon>
    </lineage>
</organism>
<dbReference type="EMBL" id="UGGZ01000001">
    <property type="protein sequence ID" value="STO37692.1"/>
    <property type="molecule type" value="Genomic_DNA"/>
</dbReference>
<protein>
    <submittedName>
        <fullName evidence="2">Uncharacterized protein</fullName>
    </submittedName>
</protein>
<dbReference type="EMBL" id="DYVQ01000079">
    <property type="protein sequence ID" value="HJF74482.1"/>
    <property type="molecule type" value="Genomic_DNA"/>
</dbReference>
<dbReference type="GeneID" id="77264456"/>
<feature type="signal peptide" evidence="1">
    <location>
        <begin position="1"/>
        <end position="27"/>
    </location>
</feature>
<reference evidence="2" key="3">
    <citation type="submission" date="2021-09" db="EMBL/GenBank/DDBJ databases">
        <authorList>
            <person name="Gilroy R."/>
        </authorList>
    </citation>
    <scope>NUCLEOTIDE SEQUENCE</scope>
    <source>
        <strain evidence="2">ChiHjej11B10-15683</strain>
    </source>
</reference>
<gene>
    <name evidence="2" type="ORF">K8W15_09935</name>
    <name evidence="3" type="ORF">NCTC11413_00808</name>
</gene>
<evidence type="ECO:0000313" key="5">
    <source>
        <dbReference type="Proteomes" id="UP000749334"/>
    </source>
</evidence>
<dbReference type="RefSeq" id="WP_013745028.1">
    <property type="nucleotide sequence ID" value="NZ_CP114281.1"/>
</dbReference>
<feature type="chain" id="PRO_5001996950" evidence="1">
    <location>
        <begin position="28"/>
        <end position="150"/>
    </location>
</feature>
<accession>A0A0A2WZR4</accession>
<dbReference type="Proteomes" id="UP000749334">
    <property type="component" value="Unassembled WGS sequence"/>
</dbReference>
<dbReference type="AlphaFoldDB" id="A0A0A2WZR4"/>